<proteinExistence type="predicted"/>
<protein>
    <submittedName>
        <fullName evidence="2">Uncharacterized protein</fullName>
    </submittedName>
</protein>
<reference evidence="2" key="1">
    <citation type="submission" date="2020-08" db="EMBL/GenBank/DDBJ databases">
        <title>Plant Genome Project.</title>
        <authorList>
            <person name="Zhang R.-G."/>
        </authorList>
    </citation>
    <scope>NUCLEOTIDE SEQUENCE</scope>
    <source>
        <strain evidence="2">WSP0</strain>
        <tissue evidence="2">Leaf</tissue>
    </source>
</reference>
<sequence length="79" mass="8932">MAENLARLIKDAVDASLKETREKLDETQGRSLENQDSIDLLKKQVQICKDGKLAKILAKETEEATSSRNVRPRRQPPTN</sequence>
<organism evidence="2 3">
    <name type="scientific">Rhododendron griersonianum</name>
    <dbReference type="NCBI Taxonomy" id="479676"/>
    <lineage>
        <taxon>Eukaryota</taxon>
        <taxon>Viridiplantae</taxon>
        <taxon>Streptophyta</taxon>
        <taxon>Embryophyta</taxon>
        <taxon>Tracheophyta</taxon>
        <taxon>Spermatophyta</taxon>
        <taxon>Magnoliopsida</taxon>
        <taxon>eudicotyledons</taxon>
        <taxon>Gunneridae</taxon>
        <taxon>Pentapetalae</taxon>
        <taxon>asterids</taxon>
        <taxon>Ericales</taxon>
        <taxon>Ericaceae</taxon>
        <taxon>Ericoideae</taxon>
        <taxon>Rhodoreae</taxon>
        <taxon>Rhododendron</taxon>
    </lineage>
</organism>
<feature type="region of interest" description="Disordered" evidence="1">
    <location>
        <begin position="60"/>
        <end position="79"/>
    </location>
</feature>
<dbReference type="AlphaFoldDB" id="A0AAV6IG24"/>
<evidence type="ECO:0000256" key="1">
    <source>
        <dbReference type="SAM" id="MobiDB-lite"/>
    </source>
</evidence>
<gene>
    <name evidence="2" type="ORF">RHGRI_032903</name>
</gene>
<name>A0AAV6IG24_9ERIC</name>
<keyword evidence="3" id="KW-1185">Reference proteome</keyword>
<dbReference type="EMBL" id="JACTNZ010000011">
    <property type="protein sequence ID" value="KAG5526790.1"/>
    <property type="molecule type" value="Genomic_DNA"/>
</dbReference>
<evidence type="ECO:0000313" key="2">
    <source>
        <dbReference type="EMBL" id="KAG5526790.1"/>
    </source>
</evidence>
<dbReference type="Proteomes" id="UP000823749">
    <property type="component" value="Chromosome 11"/>
</dbReference>
<accession>A0AAV6IG24</accession>
<comment type="caution">
    <text evidence="2">The sequence shown here is derived from an EMBL/GenBank/DDBJ whole genome shotgun (WGS) entry which is preliminary data.</text>
</comment>
<evidence type="ECO:0000313" key="3">
    <source>
        <dbReference type="Proteomes" id="UP000823749"/>
    </source>
</evidence>
<feature type="compositionally biased region" description="Basic residues" evidence="1">
    <location>
        <begin position="70"/>
        <end position="79"/>
    </location>
</feature>